<sequence length="98" mass="11528">MNFPVSYLRILFELLIFSIHPLPVDIEIPSYGVDGEYRMQIHCCSPPTSHRHVHAKPRCSKQGENRHCVRLQSPNVDNTRNDADIYYVRDFNNRQFGR</sequence>
<name>A0A9D4R6L2_DREPO</name>
<accession>A0A9D4R6L2</accession>
<protein>
    <recommendedName>
        <fullName evidence="4">Secreted protein</fullName>
    </recommendedName>
</protein>
<evidence type="ECO:0000256" key="1">
    <source>
        <dbReference type="SAM" id="SignalP"/>
    </source>
</evidence>
<reference evidence="2" key="1">
    <citation type="journal article" date="2019" name="bioRxiv">
        <title>The Genome of the Zebra Mussel, Dreissena polymorpha: A Resource for Invasive Species Research.</title>
        <authorList>
            <person name="McCartney M.A."/>
            <person name="Auch B."/>
            <person name="Kono T."/>
            <person name="Mallez S."/>
            <person name="Zhang Y."/>
            <person name="Obille A."/>
            <person name="Becker A."/>
            <person name="Abrahante J.E."/>
            <person name="Garbe J."/>
            <person name="Badalamenti J.P."/>
            <person name="Herman A."/>
            <person name="Mangelson H."/>
            <person name="Liachko I."/>
            <person name="Sullivan S."/>
            <person name="Sone E.D."/>
            <person name="Koren S."/>
            <person name="Silverstein K.A.T."/>
            <person name="Beckman K.B."/>
            <person name="Gohl D.M."/>
        </authorList>
    </citation>
    <scope>NUCLEOTIDE SEQUENCE</scope>
    <source>
        <strain evidence="2">Duluth1</strain>
        <tissue evidence="2">Whole animal</tissue>
    </source>
</reference>
<reference evidence="2" key="2">
    <citation type="submission" date="2020-11" db="EMBL/GenBank/DDBJ databases">
        <authorList>
            <person name="McCartney M.A."/>
            <person name="Auch B."/>
            <person name="Kono T."/>
            <person name="Mallez S."/>
            <person name="Becker A."/>
            <person name="Gohl D.M."/>
            <person name="Silverstein K.A.T."/>
            <person name="Koren S."/>
            <person name="Bechman K.B."/>
            <person name="Herman A."/>
            <person name="Abrahante J.E."/>
            <person name="Garbe J."/>
        </authorList>
    </citation>
    <scope>NUCLEOTIDE SEQUENCE</scope>
    <source>
        <strain evidence="2">Duluth1</strain>
        <tissue evidence="2">Whole animal</tissue>
    </source>
</reference>
<evidence type="ECO:0000313" key="3">
    <source>
        <dbReference type="Proteomes" id="UP000828390"/>
    </source>
</evidence>
<feature type="signal peptide" evidence="1">
    <location>
        <begin position="1"/>
        <end position="26"/>
    </location>
</feature>
<feature type="chain" id="PRO_5038604768" description="Secreted protein" evidence="1">
    <location>
        <begin position="27"/>
        <end position="98"/>
    </location>
</feature>
<organism evidence="2 3">
    <name type="scientific">Dreissena polymorpha</name>
    <name type="common">Zebra mussel</name>
    <name type="synonym">Mytilus polymorpha</name>
    <dbReference type="NCBI Taxonomy" id="45954"/>
    <lineage>
        <taxon>Eukaryota</taxon>
        <taxon>Metazoa</taxon>
        <taxon>Spiralia</taxon>
        <taxon>Lophotrochozoa</taxon>
        <taxon>Mollusca</taxon>
        <taxon>Bivalvia</taxon>
        <taxon>Autobranchia</taxon>
        <taxon>Heteroconchia</taxon>
        <taxon>Euheterodonta</taxon>
        <taxon>Imparidentia</taxon>
        <taxon>Neoheterodontei</taxon>
        <taxon>Myida</taxon>
        <taxon>Dreissenoidea</taxon>
        <taxon>Dreissenidae</taxon>
        <taxon>Dreissena</taxon>
    </lineage>
</organism>
<gene>
    <name evidence="2" type="ORF">DPMN_097696</name>
</gene>
<dbReference type="EMBL" id="JAIWYP010000003">
    <property type="protein sequence ID" value="KAH3855135.1"/>
    <property type="molecule type" value="Genomic_DNA"/>
</dbReference>
<keyword evidence="1" id="KW-0732">Signal</keyword>
<evidence type="ECO:0008006" key="4">
    <source>
        <dbReference type="Google" id="ProtNLM"/>
    </source>
</evidence>
<proteinExistence type="predicted"/>
<dbReference type="Proteomes" id="UP000828390">
    <property type="component" value="Unassembled WGS sequence"/>
</dbReference>
<dbReference type="AlphaFoldDB" id="A0A9D4R6L2"/>
<keyword evidence="3" id="KW-1185">Reference proteome</keyword>
<comment type="caution">
    <text evidence="2">The sequence shown here is derived from an EMBL/GenBank/DDBJ whole genome shotgun (WGS) entry which is preliminary data.</text>
</comment>
<evidence type="ECO:0000313" key="2">
    <source>
        <dbReference type="EMBL" id="KAH3855135.1"/>
    </source>
</evidence>